<evidence type="ECO:0000313" key="3">
    <source>
        <dbReference type="Proteomes" id="UP000001396"/>
    </source>
</evidence>
<evidence type="ECO:0000313" key="2">
    <source>
        <dbReference type="EMBL" id="EFA77591.1"/>
    </source>
</evidence>
<proteinExistence type="predicted"/>
<feature type="compositionally biased region" description="Polar residues" evidence="1">
    <location>
        <begin position="10"/>
        <end position="25"/>
    </location>
</feature>
<protein>
    <submittedName>
        <fullName evidence="2">Uncharacterized protein</fullName>
    </submittedName>
</protein>
<reference evidence="2 3" key="1">
    <citation type="journal article" date="2011" name="Genome Res.">
        <title>Phylogeny-wide analysis of social amoeba genomes highlights ancient origins for complex intercellular communication.</title>
        <authorList>
            <person name="Heidel A.J."/>
            <person name="Lawal H.M."/>
            <person name="Felder M."/>
            <person name="Schilde C."/>
            <person name="Helps N.R."/>
            <person name="Tunggal B."/>
            <person name="Rivero F."/>
            <person name="John U."/>
            <person name="Schleicher M."/>
            <person name="Eichinger L."/>
            <person name="Platzer M."/>
            <person name="Noegel A.A."/>
            <person name="Schaap P."/>
            <person name="Gloeckner G."/>
        </authorList>
    </citation>
    <scope>NUCLEOTIDE SEQUENCE [LARGE SCALE GENOMIC DNA]</scope>
    <source>
        <strain evidence="3">ATCC 26659 / Pp 5 / PN500</strain>
    </source>
</reference>
<dbReference type="RefSeq" id="XP_020429719.1">
    <property type="nucleotide sequence ID" value="XM_020582938.1"/>
</dbReference>
<evidence type="ECO:0000256" key="1">
    <source>
        <dbReference type="SAM" id="MobiDB-lite"/>
    </source>
</evidence>
<sequence>MTDPTEHPSDTTTTNIESKASINPTTIINEITMSDLDNKNNNNSANEDQQATTLFSEITRPDPLPTDLFQSSLAQSKLPISSTIPIQANHLKPSQAMQLANPNQPSQTISC</sequence>
<keyword evidence="3" id="KW-1185">Reference proteome</keyword>
<dbReference type="EMBL" id="ADBJ01000042">
    <property type="protein sequence ID" value="EFA77591.1"/>
    <property type="molecule type" value="Genomic_DNA"/>
</dbReference>
<feature type="region of interest" description="Disordered" evidence="1">
    <location>
        <begin position="1"/>
        <end position="25"/>
    </location>
</feature>
<accession>D3BLZ0</accession>
<dbReference type="AlphaFoldDB" id="D3BLZ0"/>
<gene>
    <name evidence="2" type="ORF">PPL_12196</name>
</gene>
<dbReference type="Proteomes" id="UP000001396">
    <property type="component" value="Unassembled WGS sequence"/>
</dbReference>
<dbReference type="GeneID" id="31367663"/>
<dbReference type="InParanoid" id="D3BLZ0"/>
<organism evidence="2 3">
    <name type="scientific">Heterostelium pallidum (strain ATCC 26659 / Pp 5 / PN500)</name>
    <name type="common">Cellular slime mold</name>
    <name type="synonym">Polysphondylium pallidum</name>
    <dbReference type="NCBI Taxonomy" id="670386"/>
    <lineage>
        <taxon>Eukaryota</taxon>
        <taxon>Amoebozoa</taxon>
        <taxon>Evosea</taxon>
        <taxon>Eumycetozoa</taxon>
        <taxon>Dictyostelia</taxon>
        <taxon>Acytosteliales</taxon>
        <taxon>Acytosteliaceae</taxon>
        <taxon>Heterostelium</taxon>
    </lineage>
</organism>
<name>D3BLZ0_HETP5</name>
<comment type="caution">
    <text evidence="2">The sequence shown here is derived from an EMBL/GenBank/DDBJ whole genome shotgun (WGS) entry which is preliminary data.</text>
</comment>